<dbReference type="GO" id="GO:0006869">
    <property type="term" value="P:lipid transport"/>
    <property type="evidence" value="ECO:0007669"/>
    <property type="project" value="UniProtKB-KW"/>
</dbReference>
<dbReference type="InterPro" id="IPR039010">
    <property type="entry name" value="Synaptotagmin_SMP"/>
</dbReference>
<evidence type="ECO:0000313" key="15">
    <source>
        <dbReference type="EMBL" id="OCT62880.1"/>
    </source>
</evidence>
<dbReference type="Pfam" id="PF17047">
    <property type="entry name" value="SMP_LBD"/>
    <property type="match status" value="1"/>
</dbReference>
<protein>
    <recommendedName>
        <fullName evidence="17">C2 domain-containing protein</fullName>
    </recommendedName>
</protein>
<feature type="domain" description="SMP-LTD" evidence="14">
    <location>
        <begin position="127"/>
        <end position="300"/>
    </location>
</feature>
<dbReference type="InterPro" id="IPR051634">
    <property type="entry name" value="Extended_Synaptotagmin"/>
</dbReference>
<keyword evidence="7" id="KW-1133">Transmembrane helix</keyword>
<dbReference type="GO" id="GO:0005509">
    <property type="term" value="F:calcium ion binding"/>
    <property type="evidence" value="ECO:0007669"/>
    <property type="project" value="TreeGrafter"/>
</dbReference>
<dbReference type="InterPro" id="IPR000008">
    <property type="entry name" value="C2_dom"/>
</dbReference>
<evidence type="ECO:0000259" key="13">
    <source>
        <dbReference type="PROSITE" id="PS50004"/>
    </source>
</evidence>
<dbReference type="GO" id="GO:0008429">
    <property type="term" value="F:phosphatidylethanolamine binding"/>
    <property type="evidence" value="ECO:0007669"/>
    <property type="project" value="TreeGrafter"/>
</dbReference>
<gene>
    <name evidence="15" type="ORF">XELAEV_18043971mg</name>
</gene>
<keyword evidence="8" id="KW-0445">Lipid transport</keyword>
<feature type="region of interest" description="Disordered" evidence="11">
    <location>
        <begin position="102"/>
        <end position="132"/>
    </location>
</feature>
<dbReference type="Pfam" id="PF00168">
    <property type="entry name" value="C2"/>
    <property type="match status" value="2"/>
</dbReference>
<evidence type="ECO:0000256" key="7">
    <source>
        <dbReference type="ARBA" id="ARBA00022989"/>
    </source>
</evidence>
<evidence type="ECO:0000256" key="1">
    <source>
        <dbReference type="ARBA" id="ARBA00004370"/>
    </source>
</evidence>
<evidence type="ECO:0008006" key="17">
    <source>
        <dbReference type="Google" id="ProtNLM"/>
    </source>
</evidence>
<feature type="domain" description="C2" evidence="13">
    <location>
        <begin position="295"/>
        <end position="414"/>
    </location>
</feature>
<dbReference type="AlphaFoldDB" id="A0A974BYK8"/>
<dbReference type="PANTHER" id="PTHR45761:SF9">
    <property type="entry name" value="EXTENDED SYNAPTOTAGMIN-1-LIKE"/>
    <property type="match status" value="1"/>
</dbReference>
<evidence type="ECO:0000313" key="16">
    <source>
        <dbReference type="Proteomes" id="UP000694892"/>
    </source>
</evidence>
<proteinExistence type="predicted"/>
<evidence type="ECO:0000256" key="8">
    <source>
        <dbReference type="ARBA" id="ARBA00023055"/>
    </source>
</evidence>
<dbReference type="EMBL" id="CM004482">
    <property type="protein sequence ID" value="OCT62880.1"/>
    <property type="molecule type" value="Genomic_DNA"/>
</dbReference>
<dbReference type="FunFam" id="2.60.40.150:FF:000100">
    <property type="entry name" value="Extended synaptotagmin-2"/>
    <property type="match status" value="1"/>
</dbReference>
<dbReference type="PROSITE" id="PS50004">
    <property type="entry name" value="C2"/>
    <property type="match status" value="2"/>
</dbReference>
<evidence type="ECO:0000256" key="12">
    <source>
        <dbReference type="SAM" id="SignalP"/>
    </source>
</evidence>
<accession>A0A974BYK8</accession>
<dbReference type="GO" id="GO:0031210">
    <property type="term" value="F:phosphatidylcholine binding"/>
    <property type="evidence" value="ECO:0007669"/>
    <property type="project" value="TreeGrafter"/>
</dbReference>
<dbReference type="SMART" id="SM00239">
    <property type="entry name" value="C2"/>
    <property type="match status" value="2"/>
</dbReference>
<dbReference type="InterPro" id="IPR035892">
    <property type="entry name" value="C2_domain_sf"/>
</dbReference>
<feature type="signal peptide" evidence="12">
    <location>
        <begin position="1"/>
        <end position="21"/>
    </location>
</feature>
<reference evidence="16" key="1">
    <citation type="journal article" date="2016" name="Nature">
        <title>Genome evolution in the allotetraploid frog Xenopus laevis.</title>
        <authorList>
            <person name="Session A.M."/>
            <person name="Uno Y."/>
            <person name="Kwon T."/>
            <person name="Chapman J.A."/>
            <person name="Toyoda A."/>
            <person name="Takahashi S."/>
            <person name="Fukui A."/>
            <person name="Hikosaka A."/>
            <person name="Suzuki A."/>
            <person name="Kondo M."/>
            <person name="van Heeringen S.J."/>
            <person name="Quigley I."/>
            <person name="Heinz S."/>
            <person name="Ogino H."/>
            <person name="Ochi H."/>
            <person name="Hellsten U."/>
            <person name="Lyons J.B."/>
            <person name="Simakov O."/>
            <person name="Putnam N."/>
            <person name="Stites J."/>
            <person name="Kuroki Y."/>
            <person name="Tanaka T."/>
            <person name="Michiue T."/>
            <person name="Watanabe M."/>
            <person name="Bogdanovic O."/>
            <person name="Lister R."/>
            <person name="Georgiou G."/>
            <person name="Paranjpe S.S."/>
            <person name="van Kruijsbergen I."/>
            <person name="Shu S."/>
            <person name="Carlson J."/>
            <person name="Kinoshita T."/>
            <person name="Ohta Y."/>
            <person name="Mawaribuchi S."/>
            <person name="Jenkins J."/>
            <person name="Grimwood J."/>
            <person name="Schmutz J."/>
            <person name="Mitros T."/>
            <person name="Mozaffari S.V."/>
            <person name="Suzuki Y."/>
            <person name="Haramoto Y."/>
            <person name="Yamamoto T.S."/>
            <person name="Takagi C."/>
            <person name="Heald R."/>
            <person name="Miller K."/>
            <person name="Haudenschild C."/>
            <person name="Kitzman J."/>
            <person name="Nakayama T."/>
            <person name="Izutsu Y."/>
            <person name="Robert J."/>
            <person name="Fortriede J."/>
            <person name="Burns K."/>
            <person name="Lotay V."/>
            <person name="Karimi K."/>
            <person name="Yasuoka Y."/>
            <person name="Dichmann D.S."/>
            <person name="Flajnik M.F."/>
            <person name="Houston D.W."/>
            <person name="Shendure J."/>
            <person name="DuPasquier L."/>
            <person name="Vize P.D."/>
            <person name="Zorn A.M."/>
            <person name="Ito M."/>
            <person name="Marcotte E.M."/>
            <person name="Wallingford J.B."/>
            <person name="Ito Y."/>
            <person name="Asashima M."/>
            <person name="Ueno N."/>
            <person name="Matsuda Y."/>
            <person name="Veenstra G.J."/>
            <person name="Fujiyama A."/>
            <person name="Harland R.M."/>
            <person name="Taira M."/>
            <person name="Rokhsar D.S."/>
        </authorList>
    </citation>
    <scope>NUCLEOTIDE SEQUENCE [LARGE SCALE GENOMIC DNA]</scope>
    <source>
        <strain evidence="16">J</strain>
    </source>
</reference>
<keyword evidence="10" id="KW-0472">Membrane</keyword>
<keyword evidence="4" id="KW-0479">Metal-binding</keyword>
<evidence type="ECO:0000256" key="3">
    <source>
        <dbReference type="ARBA" id="ARBA00022692"/>
    </source>
</evidence>
<evidence type="ECO:0000256" key="9">
    <source>
        <dbReference type="ARBA" id="ARBA00023121"/>
    </source>
</evidence>
<dbReference type="InterPro" id="IPR031468">
    <property type="entry name" value="SMP_LBD"/>
</dbReference>
<dbReference type="CDD" id="cd21670">
    <property type="entry name" value="SMP_ESyt"/>
    <property type="match status" value="1"/>
</dbReference>
<dbReference type="Proteomes" id="UP000694892">
    <property type="component" value="Chromosome 9_10L"/>
</dbReference>
<dbReference type="PANTHER" id="PTHR45761">
    <property type="entry name" value="EXTENDED SYNAPTOTAGMIN-LIKE PROTEIN 2, ISOFORM C"/>
    <property type="match status" value="1"/>
</dbReference>
<evidence type="ECO:0000256" key="5">
    <source>
        <dbReference type="ARBA" id="ARBA00022737"/>
    </source>
</evidence>
<dbReference type="Gene3D" id="2.60.40.150">
    <property type="entry name" value="C2 domain"/>
    <property type="match status" value="2"/>
</dbReference>
<keyword evidence="9" id="KW-0446">Lipid-binding</keyword>
<keyword evidence="5" id="KW-0677">Repeat</keyword>
<sequence>MNINFWIIRFTIAFLLGYLNGRSDIPAIYVIACMIVRFYLTPEQERIPARHEEVRQNWKALPILVTLSLGYCLGKVNVHIGYIALGLLVFWWIYCDEDPEEERTHTSNTKGERKEEAVAIGQQKEETDNQEDPKNKLLAEIWPYFNRYLKNLLIDYYEPRICAMSVFLKLIRFLEFDLGEKPPLITAVRIPSVKKQIILDVDFSAEAPIKAEVALLKRFLKVGASHIELQGTVRVILAPLVNDMPLFGAVTWYLPERPAVKVRWTGILSRIPGVKKLLNKAAYKFVDLFVEPEVTSIKMQTDVDVDALNFKVPKNVIRVHVLEAEDINSCGLIRKIFRPYVVISGAGKKAKTKLAKSRQQPTWNQAYEMIYTDLPYQKIKFDFCYREVGKTKVYGSCQNSVQEIIDKKFIDKWLPLQNAESGKLHVRLESISAVLDANMLQQIIRANEISRPVQIKEFSSAILFVDVRKGKDLQLNNSEEKPTTRVEMMIRDAKRKTKFRKDTRFPDWRQKFSFTLRDPRKETLQILVKDKVKGMMGRMSVPLSNLISKGLTMDGWITLHPTEPYGAVLMKIELRILVPPSFGEESNRS</sequence>
<feature type="domain" description="C2" evidence="13">
    <location>
        <begin position="445"/>
        <end position="557"/>
    </location>
</feature>
<evidence type="ECO:0000256" key="4">
    <source>
        <dbReference type="ARBA" id="ARBA00022723"/>
    </source>
</evidence>
<evidence type="ECO:0000256" key="6">
    <source>
        <dbReference type="ARBA" id="ARBA00022837"/>
    </source>
</evidence>
<dbReference type="GO" id="GO:0035091">
    <property type="term" value="F:phosphatidylinositol binding"/>
    <property type="evidence" value="ECO:0007669"/>
    <property type="project" value="TreeGrafter"/>
</dbReference>
<comment type="subcellular location">
    <subcellularLocation>
        <location evidence="1">Membrane</location>
    </subcellularLocation>
</comment>
<keyword evidence="6" id="KW-0106">Calcium</keyword>
<name>A0A974BYK8_XENLA</name>
<dbReference type="GO" id="GO:0005789">
    <property type="term" value="C:endoplasmic reticulum membrane"/>
    <property type="evidence" value="ECO:0007669"/>
    <property type="project" value="TreeGrafter"/>
</dbReference>
<evidence type="ECO:0000256" key="11">
    <source>
        <dbReference type="SAM" id="MobiDB-lite"/>
    </source>
</evidence>
<dbReference type="GO" id="GO:0005544">
    <property type="term" value="F:calcium-dependent phospholipid binding"/>
    <property type="evidence" value="ECO:0007669"/>
    <property type="project" value="TreeGrafter"/>
</dbReference>
<feature type="chain" id="PRO_5037332410" description="C2 domain-containing protein" evidence="12">
    <location>
        <begin position="22"/>
        <end position="589"/>
    </location>
</feature>
<keyword evidence="12" id="KW-0732">Signal</keyword>
<keyword evidence="2" id="KW-0813">Transport</keyword>
<organism evidence="15 16">
    <name type="scientific">Xenopus laevis</name>
    <name type="common">African clawed frog</name>
    <dbReference type="NCBI Taxonomy" id="8355"/>
    <lineage>
        <taxon>Eukaryota</taxon>
        <taxon>Metazoa</taxon>
        <taxon>Chordata</taxon>
        <taxon>Craniata</taxon>
        <taxon>Vertebrata</taxon>
        <taxon>Euteleostomi</taxon>
        <taxon>Amphibia</taxon>
        <taxon>Batrachia</taxon>
        <taxon>Anura</taxon>
        <taxon>Pipoidea</taxon>
        <taxon>Pipidae</taxon>
        <taxon>Xenopodinae</taxon>
        <taxon>Xenopus</taxon>
        <taxon>Xenopus</taxon>
    </lineage>
</organism>
<evidence type="ECO:0000259" key="14">
    <source>
        <dbReference type="PROSITE" id="PS51847"/>
    </source>
</evidence>
<evidence type="ECO:0000256" key="2">
    <source>
        <dbReference type="ARBA" id="ARBA00022448"/>
    </source>
</evidence>
<dbReference type="SUPFAM" id="SSF49562">
    <property type="entry name" value="C2 domain (Calcium/lipid-binding domain, CaLB)"/>
    <property type="match status" value="2"/>
</dbReference>
<evidence type="ECO:0000256" key="10">
    <source>
        <dbReference type="ARBA" id="ARBA00023136"/>
    </source>
</evidence>
<dbReference type="PROSITE" id="PS51847">
    <property type="entry name" value="SMP"/>
    <property type="match status" value="1"/>
</dbReference>
<keyword evidence="3" id="KW-0812">Transmembrane</keyword>